<dbReference type="RefSeq" id="XP_007759355.1">
    <property type="nucleotide sequence ID" value="XM_007761165.1"/>
</dbReference>
<dbReference type="GO" id="GO:0006520">
    <property type="term" value="P:amino acid metabolic process"/>
    <property type="evidence" value="ECO:0007669"/>
    <property type="project" value="UniProtKB-ARBA"/>
</dbReference>
<dbReference type="EMBL" id="AMGW01000005">
    <property type="protein sequence ID" value="EXJ56821.1"/>
    <property type="molecule type" value="Genomic_DNA"/>
</dbReference>
<dbReference type="GO" id="GO:0046394">
    <property type="term" value="P:carboxylic acid biosynthetic process"/>
    <property type="evidence" value="ECO:0007669"/>
    <property type="project" value="UniProtKB-ARBA"/>
</dbReference>
<keyword evidence="5" id="KW-1185">Reference proteome</keyword>
<dbReference type="PANTHER" id="PTHR39199:SF1">
    <property type="entry name" value="BLR5128 PROTEIN"/>
    <property type="match status" value="1"/>
</dbReference>
<evidence type="ECO:0000256" key="1">
    <source>
        <dbReference type="SAM" id="MobiDB-lite"/>
    </source>
</evidence>
<evidence type="ECO:0000259" key="3">
    <source>
        <dbReference type="Pfam" id="PF13840"/>
    </source>
</evidence>
<dbReference type="SUPFAM" id="SSF55021">
    <property type="entry name" value="ACT-like"/>
    <property type="match status" value="1"/>
</dbReference>
<dbReference type="Pfam" id="PF13840">
    <property type="entry name" value="ACT_7"/>
    <property type="match status" value="1"/>
</dbReference>
<reference evidence="4 5" key="1">
    <citation type="submission" date="2013-03" db="EMBL/GenBank/DDBJ databases">
        <title>The Genome Sequence of Cladophialophora yegresii CBS 114405.</title>
        <authorList>
            <consortium name="The Broad Institute Genomics Platform"/>
            <person name="Cuomo C."/>
            <person name="de Hoog S."/>
            <person name="Gorbushina A."/>
            <person name="Walker B."/>
            <person name="Young S.K."/>
            <person name="Zeng Q."/>
            <person name="Gargeya S."/>
            <person name="Fitzgerald M."/>
            <person name="Haas B."/>
            <person name="Abouelleil A."/>
            <person name="Allen A.W."/>
            <person name="Alvarado L."/>
            <person name="Arachchi H.M."/>
            <person name="Berlin A.M."/>
            <person name="Chapman S.B."/>
            <person name="Gainer-Dewar J."/>
            <person name="Goldberg J."/>
            <person name="Griggs A."/>
            <person name="Gujja S."/>
            <person name="Hansen M."/>
            <person name="Howarth C."/>
            <person name="Imamovic A."/>
            <person name="Ireland A."/>
            <person name="Larimer J."/>
            <person name="McCowan C."/>
            <person name="Murphy C."/>
            <person name="Pearson M."/>
            <person name="Poon T.W."/>
            <person name="Priest M."/>
            <person name="Roberts A."/>
            <person name="Saif S."/>
            <person name="Shea T."/>
            <person name="Sisk P."/>
            <person name="Sykes S."/>
            <person name="Wortman J."/>
            <person name="Nusbaum C."/>
            <person name="Birren B."/>
        </authorList>
    </citation>
    <scope>NUCLEOTIDE SEQUENCE [LARGE SCALE GENOMIC DNA]</scope>
    <source>
        <strain evidence="4 5">CBS 114405</strain>
    </source>
</reference>
<proteinExistence type="predicted"/>
<gene>
    <name evidence="4" type="ORF">A1O7_07165</name>
</gene>
<dbReference type="Proteomes" id="UP000019473">
    <property type="component" value="Unassembled WGS sequence"/>
</dbReference>
<accession>W9VX65</accession>
<dbReference type="Gene3D" id="3.30.2130.10">
    <property type="entry name" value="VC0802-like"/>
    <property type="match status" value="1"/>
</dbReference>
<dbReference type="AlphaFoldDB" id="W9VX65"/>
<sequence>MSTVDTSHAAAATTSTPASTSTSSTGGETCLPTLLSTLKITIHPEIYVFATIPSSHFHGTGTGSAAFAIPLSDVLLFFREPCTTSSHAGTGTGARAETPSDDPKITLILRRETAERYAAHASTLFTLTYEFPCRLLTCDVHSSLSAVGFMAVLATRLAERGISVNPVAGFYHDHLFVPVERAGEAVEMLEGLTAG</sequence>
<dbReference type="GeneID" id="19181740"/>
<dbReference type="InterPro" id="IPR018717">
    <property type="entry name" value="DUF2241"/>
</dbReference>
<name>W9VX65_9EURO</name>
<dbReference type="InterPro" id="IPR027795">
    <property type="entry name" value="CASTOR_ACT_dom"/>
</dbReference>
<dbReference type="InterPro" id="IPR045865">
    <property type="entry name" value="ACT-like_dom_sf"/>
</dbReference>
<evidence type="ECO:0000259" key="2">
    <source>
        <dbReference type="Pfam" id="PF10000"/>
    </source>
</evidence>
<dbReference type="STRING" id="1182544.W9VX65"/>
<dbReference type="Pfam" id="PF10000">
    <property type="entry name" value="ACT_3"/>
    <property type="match status" value="1"/>
</dbReference>
<dbReference type="VEuPathDB" id="FungiDB:A1O7_07165"/>
<evidence type="ECO:0008006" key="6">
    <source>
        <dbReference type="Google" id="ProtNLM"/>
    </source>
</evidence>
<feature type="compositionally biased region" description="Low complexity" evidence="1">
    <location>
        <begin position="1"/>
        <end position="25"/>
    </location>
</feature>
<evidence type="ECO:0000313" key="4">
    <source>
        <dbReference type="EMBL" id="EXJ56821.1"/>
    </source>
</evidence>
<dbReference type="OrthoDB" id="10064407at2759"/>
<dbReference type="eggNOG" id="ENOG502S8Y4">
    <property type="taxonomic scope" value="Eukaryota"/>
</dbReference>
<feature type="region of interest" description="Disordered" evidence="1">
    <location>
        <begin position="1"/>
        <end position="27"/>
    </location>
</feature>
<dbReference type="HOGENOM" id="CLU_113369_0_0_1"/>
<feature type="domain" description="DUF2241" evidence="2">
    <location>
        <begin position="27"/>
        <end position="55"/>
    </location>
</feature>
<dbReference type="PANTHER" id="PTHR39199">
    <property type="entry name" value="BLR5128 PROTEIN"/>
    <property type="match status" value="1"/>
</dbReference>
<protein>
    <recommendedName>
        <fullName evidence="6">DUF2241 domain-containing protein</fullName>
    </recommendedName>
</protein>
<evidence type="ECO:0000313" key="5">
    <source>
        <dbReference type="Proteomes" id="UP000019473"/>
    </source>
</evidence>
<feature type="domain" description="CASTOR ACT" evidence="3">
    <location>
        <begin position="133"/>
        <end position="190"/>
    </location>
</feature>
<organism evidence="4 5">
    <name type="scientific">Cladophialophora yegresii CBS 114405</name>
    <dbReference type="NCBI Taxonomy" id="1182544"/>
    <lineage>
        <taxon>Eukaryota</taxon>
        <taxon>Fungi</taxon>
        <taxon>Dikarya</taxon>
        <taxon>Ascomycota</taxon>
        <taxon>Pezizomycotina</taxon>
        <taxon>Eurotiomycetes</taxon>
        <taxon>Chaetothyriomycetidae</taxon>
        <taxon>Chaetothyriales</taxon>
        <taxon>Herpotrichiellaceae</taxon>
        <taxon>Cladophialophora</taxon>
    </lineage>
</organism>
<comment type="caution">
    <text evidence="4">The sequence shown here is derived from an EMBL/GenBank/DDBJ whole genome shotgun (WGS) entry which is preliminary data.</text>
</comment>